<dbReference type="OrthoDB" id="2467599at2"/>
<dbReference type="PROSITE" id="PS51352">
    <property type="entry name" value="THIOREDOXIN_2"/>
    <property type="match status" value="1"/>
</dbReference>
<evidence type="ECO:0000259" key="1">
    <source>
        <dbReference type="PROSITE" id="PS51352"/>
    </source>
</evidence>
<name>A0A3M8CL00_9BACL</name>
<dbReference type="SUPFAM" id="SSF52833">
    <property type="entry name" value="Thioredoxin-like"/>
    <property type="match status" value="1"/>
</dbReference>
<dbReference type="InterPro" id="IPR036249">
    <property type="entry name" value="Thioredoxin-like_sf"/>
</dbReference>
<dbReference type="CDD" id="cd02947">
    <property type="entry name" value="TRX_family"/>
    <property type="match status" value="1"/>
</dbReference>
<dbReference type="EMBL" id="RHHR01000009">
    <property type="protein sequence ID" value="RNB75967.1"/>
    <property type="molecule type" value="Genomic_DNA"/>
</dbReference>
<dbReference type="Pfam" id="PF00085">
    <property type="entry name" value="Thioredoxin"/>
    <property type="match status" value="1"/>
</dbReference>
<dbReference type="InterPro" id="IPR013766">
    <property type="entry name" value="Thioredoxin_domain"/>
</dbReference>
<gene>
    <name evidence="2" type="ORF">EDM52_05195</name>
</gene>
<reference evidence="2 3" key="1">
    <citation type="submission" date="2018-10" db="EMBL/GenBank/DDBJ databases">
        <title>Phylogenomics of Brevibacillus.</title>
        <authorList>
            <person name="Dunlap C."/>
        </authorList>
    </citation>
    <scope>NUCLEOTIDE SEQUENCE [LARGE SCALE GENOMIC DNA]</scope>
    <source>
        <strain evidence="2 3">JCM 12215</strain>
    </source>
</reference>
<protein>
    <submittedName>
        <fullName evidence="2">Thioredoxin</fullName>
    </submittedName>
</protein>
<keyword evidence="3" id="KW-1185">Reference proteome</keyword>
<organism evidence="2 3">
    <name type="scientific">Brevibacillus invocatus</name>
    <dbReference type="NCBI Taxonomy" id="173959"/>
    <lineage>
        <taxon>Bacteria</taxon>
        <taxon>Bacillati</taxon>
        <taxon>Bacillota</taxon>
        <taxon>Bacilli</taxon>
        <taxon>Bacillales</taxon>
        <taxon>Paenibacillaceae</taxon>
        <taxon>Brevibacillus</taxon>
    </lineage>
</organism>
<dbReference type="Proteomes" id="UP000282028">
    <property type="component" value="Unassembled WGS sequence"/>
</dbReference>
<sequence length="109" mass="11945">MIAVLLSARAASPNKIVYVYSDSCGYCSSFKPTFEKVSAAFLNEHPGWGIERLDVLQDDQFAIAQEMGAVVTPTVFVVREGEVVDKLEGDVPEHSFETFLSRNGTVSNN</sequence>
<proteinExistence type="predicted"/>
<evidence type="ECO:0000313" key="3">
    <source>
        <dbReference type="Proteomes" id="UP000282028"/>
    </source>
</evidence>
<feature type="domain" description="Thioredoxin" evidence="1">
    <location>
        <begin position="1"/>
        <end position="105"/>
    </location>
</feature>
<dbReference type="AlphaFoldDB" id="A0A3M8CL00"/>
<comment type="caution">
    <text evidence="2">The sequence shown here is derived from an EMBL/GenBank/DDBJ whole genome shotgun (WGS) entry which is preliminary data.</text>
</comment>
<evidence type="ECO:0000313" key="2">
    <source>
        <dbReference type="EMBL" id="RNB75967.1"/>
    </source>
</evidence>
<dbReference type="Gene3D" id="3.40.30.10">
    <property type="entry name" value="Glutaredoxin"/>
    <property type="match status" value="1"/>
</dbReference>
<accession>A0A3M8CL00</accession>